<keyword evidence="1" id="KW-0732">Signal</keyword>
<evidence type="ECO:0000313" key="3">
    <source>
        <dbReference type="Proteomes" id="UP000488936"/>
    </source>
</evidence>
<dbReference type="Proteomes" id="UP000488936">
    <property type="component" value="Unassembled WGS sequence"/>
</dbReference>
<protein>
    <recommendedName>
        <fullName evidence="4">PEGA domain-containing protein</fullName>
    </recommendedName>
</protein>
<evidence type="ECO:0000313" key="2">
    <source>
        <dbReference type="EMBL" id="MTH30777.1"/>
    </source>
</evidence>
<gene>
    <name evidence="2" type="ORF">GJV77_12865</name>
</gene>
<reference evidence="2 3" key="1">
    <citation type="journal article" date="2006" name="Int. J. Syst. Evol. Microbiol.">
        <title>Myroides pelagicus sp. nov., isolated from seawater in Thailand.</title>
        <authorList>
            <person name="Yoon J."/>
            <person name="Maneerat S."/>
            <person name="Kawai F."/>
            <person name="Yokota A."/>
        </authorList>
    </citation>
    <scope>NUCLEOTIDE SEQUENCE [LARGE SCALE GENOMIC DNA]</scope>
    <source>
        <strain evidence="2 3">SM1T</strain>
    </source>
</reference>
<dbReference type="RefSeq" id="WP_155036753.1">
    <property type="nucleotide sequence ID" value="NZ_JBHTIG010000016.1"/>
</dbReference>
<feature type="signal peptide" evidence="1">
    <location>
        <begin position="1"/>
        <end position="21"/>
    </location>
</feature>
<evidence type="ECO:0008006" key="4">
    <source>
        <dbReference type="Google" id="ProtNLM"/>
    </source>
</evidence>
<name>A0A7K1GPJ0_9FLAO</name>
<feature type="chain" id="PRO_5029653579" description="PEGA domain-containing protein" evidence="1">
    <location>
        <begin position="22"/>
        <end position="423"/>
    </location>
</feature>
<dbReference type="OrthoDB" id="1421581at2"/>
<evidence type="ECO:0000256" key="1">
    <source>
        <dbReference type="SAM" id="SignalP"/>
    </source>
</evidence>
<sequence>MRKLLTLLAILLMACFYLSCSKDDNEVSKPEKNKLELVADQTTIIEDQTVNFTVRSKGEIVEQVDIYIDDVKQNNPYTFKKEGDYKVIAKKSGYKDSNSLVISVGKRIRTLHLTTNIELPLYEREKILFTITDDTGEIVNDAKILNSDNKEIPNPWSPRVGEHTLIASKEGYISSEPITLNALAKKDLKVRILGNYEFIVEGDQVHFLVYDTATNQKIYDADIYVRDEKVTNPWVATGAGQAYIKAERKGYNTPFSTSYIIYENTNTTGHVNYRNVSYVNYRTQLNFTGFKTLNLPNGSQELVSVWTEKTLLLEQELGFEVEFYTPTKNLGGNLFSAVFPEQGISIRWMKVRIYNTTTGQTYGYNTSDISGHYNILDYSEKHHASANYKVQFSDHYGDRVEININGKRAFTGKHATQQIISGI</sequence>
<comment type="caution">
    <text evidence="2">The sequence shown here is derived from an EMBL/GenBank/DDBJ whole genome shotgun (WGS) entry which is preliminary data.</text>
</comment>
<dbReference type="EMBL" id="WMJY01000040">
    <property type="protein sequence ID" value="MTH30777.1"/>
    <property type="molecule type" value="Genomic_DNA"/>
</dbReference>
<proteinExistence type="predicted"/>
<accession>A0A7K1GPJ0</accession>
<keyword evidence="3" id="KW-1185">Reference proteome</keyword>
<dbReference type="PROSITE" id="PS51257">
    <property type="entry name" value="PROKAR_LIPOPROTEIN"/>
    <property type="match status" value="1"/>
</dbReference>
<organism evidence="2 3">
    <name type="scientific">Myroides pelagicus</name>
    <dbReference type="NCBI Taxonomy" id="270914"/>
    <lineage>
        <taxon>Bacteria</taxon>
        <taxon>Pseudomonadati</taxon>
        <taxon>Bacteroidota</taxon>
        <taxon>Flavobacteriia</taxon>
        <taxon>Flavobacteriales</taxon>
        <taxon>Flavobacteriaceae</taxon>
        <taxon>Myroides</taxon>
    </lineage>
</organism>
<dbReference type="AlphaFoldDB" id="A0A7K1GPJ0"/>